<dbReference type="Proteomes" id="UP000076532">
    <property type="component" value="Unassembled WGS sequence"/>
</dbReference>
<dbReference type="EMBL" id="KV417815">
    <property type="protein sequence ID" value="KZP05860.1"/>
    <property type="molecule type" value="Genomic_DNA"/>
</dbReference>
<protein>
    <recommendedName>
        <fullName evidence="1">CxC5 like cysteine cluster associated with KDZ domain-containing protein</fullName>
    </recommendedName>
</protein>
<evidence type="ECO:0000313" key="2">
    <source>
        <dbReference type="EMBL" id="KZP05860.1"/>
    </source>
</evidence>
<organism evidence="2 3">
    <name type="scientific">Athelia psychrophila</name>
    <dbReference type="NCBI Taxonomy" id="1759441"/>
    <lineage>
        <taxon>Eukaryota</taxon>
        <taxon>Fungi</taxon>
        <taxon>Dikarya</taxon>
        <taxon>Basidiomycota</taxon>
        <taxon>Agaricomycotina</taxon>
        <taxon>Agaricomycetes</taxon>
        <taxon>Agaricomycetidae</taxon>
        <taxon>Atheliales</taxon>
        <taxon>Atheliaceae</taxon>
        <taxon>Athelia</taxon>
    </lineage>
</organism>
<feature type="domain" description="CxC5 like cysteine cluster associated with KDZ" evidence="1">
    <location>
        <begin position="112"/>
        <end position="228"/>
    </location>
</feature>
<evidence type="ECO:0000259" key="1">
    <source>
        <dbReference type="Pfam" id="PF18718"/>
    </source>
</evidence>
<name>A0A167W9Z1_9AGAM</name>
<dbReference type="AlphaFoldDB" id="A0A167W9Z1"/>
<dbReference type="InterPro" id="IPR041539">
    <property type="entry name" value="CxC5"/>
</dbReference>
<dbReference type="Pfam" id="PF18718">
    <property type="entry name" value="CxC5"/>
    <property type="match status" value="1"/>
</dbReference>
<sequence length="250" mass="28069">MHHSWERMPFAAVAATAVVLIQAAPLFVLDRRQRAAGVRQRAEGAWIKNLTWYIDERVLPMLPGQFGGDYTTGIRLTTAMVYDMAAALGLGNYNDNDPPEVVLTQLVSLPIPLVPARHSCPQCPGQLPLHYRQTNHPDQKIWVFGPSQAQQTIVMAGRCPNCNSIIWPDRLSRIKNDGTWEDKYFKNSTHIQIGRDTWATCALGHDLGVSVTTAHLPLATFTKCWNESIRKADENIHSATISQNNLWQLY</sequence>
<proteinExistence type="predicted"/>
<reference evidence="2 3" key="1">
    <citation type="journal article" date="2016" name="Mol. Biol. Evol.">
        <title>Comparative Genomics of Early-Diverging Mushroom-Forming Fungi Provides Insights into the Origins of Lignocellulose Decay Capabilities.</title>
        <authorList>
            <person name="Nagy L.G."/>
            <person name="Riley R."/>
            <person name="Tritt A."/>
            <person name="Adam C."/>
            <person name="Daum C."/>
            <person name="Floudas D."/>
            <person name="Sun H."/>
            <person name="Yadav J.S."/>
            <person name="Pangilinan J."/>
            <person name="Larsson K.H."/>
            <person name="Matsuura K."/>
            <person name="Barry K."/>
            <person name="Labutti K."/>
            <person name="Kuo R."/>
            <person name="Ohm R.A."/>
            <person name="Bhattacharya S.S."/>
            <person name="Shirouzu T."/>
            <person name="Yoshinaga Y."/>
            <person name="Martin F.M."/>
            <person name="Grigoriev I.V."/>
            <person name="Hibbett D.S."/>
        </authorList>
    </citation>
    <scope>NUCLEOTIDE SEQUENCE [LARGE SCALE GENOMIC DNA]</scope>
    <source>
        <strain evidence="2 3">CBS 109695</strain>
    </source>
</reference>
<accession>A0A167W9Z1</accession>
<keyword evidence="3" id="KW-1185">Reference proteome</keyword>
<evidence type="ECO:0000313" key="3">
    <source>
        <dbReference type="Proteomes" id="UP000076532"/>
    </source>
</evidence>
<gene>
    <name evidence="2" type="ORF">FIBSPDRAFT_903228</name>
</gene>